<proteinExistence type="inferred from homology"/>
<accession>A0A9W7C6F9</accession>
<comment type="similarity">
    <text evidence="1">Belongs to the neutral sphingomyelinase family.</text>
</comment>
<dbReference type="AlphaFoldDB" id="A0A9W7C6F9"/>
<protein>
    <recommendedName>
        <fullName evidence="3">Endonuclease/exonuclease/phosphatase domain-containing protein</fullName>
    </recommendedName>
</protein>
<dbReference type="SUPFAM" id="SSF56219">
    <property type="entry name" value="DNase I-like"/>
    <property type="match status" value="1"/>
</dbReference>
<reference evidence="4" key="1">
    <citation type="submission" date="2022-07" db="EMBL/GenBank/DDBJ databases">
        <title>Genome analysis of Parmales, a sister group of diatoms, reveals the evolutionary specialization of diatoms from phago-mixotrophs to photoautotrophs.</title>
        <authorList>
            <person name="Ban H."/>
            <person name="Sato S."/>
            <person name="Yoshikawa S."/>
            <person name="Kazumasa Y."/>
            <person name="Nakamura Y."/>
            <person name="Ichinomiya M."/>
            <person name="Saitoh K."/>
            <person name="Sato N."/>
            <person name="Blanc-Mathieu R."/>
            <person name="Endo H."/>
            <person name="Kuwata A."/>
            <person name="Ogata H."/>
        </authorList>
    </citation>
    <scope>NUCLEOTIDE SEQUENCE</scope>
</reference>
<dbReference type="Proteomes" id="UP001165082">
    <property type="component" value="Unassembled WGS sequence"/>
</dbReference>
<evidence type="ECO:0000313" key="5">
    <source>
        <dbReference type="Proteomes" id="UP001165082"/>
    </source>
</evidence>
<evidence type="ECO:0000256" key="2">
    <source>
        <dbReference type="SAM" id="Phobius"/>
    </source>
</evidence>
<keyword evidence="2" id="KW-1133">Transmembrane helix</keyword>
<organism evidence="4 5">
    <name type="scientific">Triparma retinervis</name>
    <dbReference type="NCBI Taxonomy" id="2557542"/>
    <lineage>
        <taxon>Eukaryota</taxon>
        <taxon>Sar</taxon>
        <taxon>Stramenopiles</taxon>
        <taxon>Ochrophyta</taxon>
        <taxon>Bolidophyceae</taxon>
        <taxon>Parmales</taxon>
        <taxon>Triparmaceae</taxon>
        <taxon>Triparma</taxon>
    </lineage>
</organism>
<keyword evidence="2" id="KW-0812">Transmembrane</keyword>
<feature type="transmembrane region" description="Helical" evidence="2">
    <location>
        <begin position="20"/>
        <end position="40"/>
    </location>
</feature>
<dbReference type="InterPro" id="IPR036691">
    <property type="entry name" value="Endo/exonu/phosph_ase_sf"/>
</dbReference>
<keyword evidence="2" id="KW-0472">Membrane</keyword>
<dbReference type="Gene3D" id="3.60.10.10">
    <property type="entry name" value="Endonuclease/exonuclease/phosphatase"/>
    <property type="match status" value="1"/>
</dbReference>
<dbReference type="GO" id="GO:0004767">
    <property type="term" value="F:sphingomyelin phosphodiesterase activity"/>
    <property type="evidence" value="ECO:0007669"/>
    <property type="project" value="InterPro"/>
</dbReference>
<evidence type="ECO:0000256" key="1">
    <source>
        <dbReference type="ARBA" id="ARBA00006335"/>
    </source>
</evidence>
<gene>
    <name evidence="4" type="ORF">TrRE_jg7642</name>
</gene>
<sequence length="277" mass="31569">MTLNCCVHLPGARNVYNIALVSRGIALVLSAVTVGLFLWSRSEEAPSPVVRIVLHLLSIPFAIIVGQPIAMIMSFFIYAVKKDSFSEFKSERIDQLYNSQALHEHDVLTVQELYGSRFWGSRYYQTYMKGRCSEAGLEHSAFGEGPRWWMLFDSGLAIFSRRPIIKSKALVFRKQSIWDFLFVSRASLYAQVDLGEGRSLHVFTLHTAPSLDDMKKRTALASLLEEKTPTVRQQGNELRDFMERILSDGYDERKDKVVVMGDFNVEAGTMDYHHFAK</sequence>
<dbReference type="InterPro" id="IPR038772">
    <property type="entry name" value="Sph/SMPD2-like"/>
</dbReference>
<dbReference type="InterPro" id="IPR005135">
    <property type="entry name" value="Endo/exonuclease/phosphatase"/>
</dbReference>
<dbReference type="EMBL" id="BRXZ01000048">
    <property type="protein sequence ID" value="GMI03830.1"/>
    <property type="molecule type" value="Genomic_DNA"/>
</dbReference>
<feature type="domain" description="Endonuclease/exonuclease/phosphatase" evidence="3">
    <location>
        <begin position="100"/>
        <end position="276"/>
    </location>
</feature>
<name>A0A9W7C6F9_9STRA</name>
<dbReference type="Pfam" id="PF03372">
    <property type="entry name" value="Exo_endo_phos"/>
    <property type="match status" value="1"/>
</dbReference>
<comment type="caution">
    <text evidence="4">The sequence shown here is derived from an EMBL/GenBank/DDBJ whole genome shotgun (WGS) entry which is preliminary data.</text>
</comment>
<dbReference type="OrthoDB" id="40902at2759"/>
<evidence type="ECO:0000259" key="3">
    <source>
        <dbReference type="Pfam" id="PF03372"/>
    </source>
</evidence>
<dbReference type="PANTHER" id="PTHR16320:SF23">
    <property type="entry name" value="SPHINGOMYELINASE C 1"/>
    <property type="match status" value="1"/>
</dbReference>
<keyword evidence="5" id="KW-1185">Reference proteome</keyword>
<feature type="transmembrane region" description="Helical" evidence="2">
    <location>
        <begin position="52"/>
        <end position="80"/>
    </location>
</feature>
<dbReference type="PANTHER" id="PTHR16320">
    <property type="entry name" value="SPHINGOMYELINASE FAMILY MEMBER"/>
    <property type="match status" value="1"/>
</dbReference>
<evidence type="ECO:0000313" key="4">
    <source>
        <dbReference type="EMBL" id="GMI03830.1"/>
    </source>
</evidence>